<dbReference type="PROSITE" id="PS00671">
    <property type="entry name" value="D_2_HYDROXYACID_DH_3"/>
    <property type="match status" value="1"/>
</dbReference>
<evidence type="ECO:0000256" key="3">
    <source>
        <dbReference type="ARBA" id="ARBA00023027"/>
    </source>
</evidence>
<evidence type="ECO:0000259" key="6">
    <source>
        <dbReference type="Pfam" id="PF02826"/>
    </source>
</evidence>
<dbReference type="Gene3D" id="3.40.50.720">
    <property type="entry name" value="NAD(P)-binding Rossmann-like Domain"/>
    <property type="match status" value="2"/>
</dbReference>
<dbReference type="InterPro" id="IPR029753">
    <property type="entry name" value="D-isomer_DH_CS"/>
</dbReference>
<dbReference type="GO" id="GO:0051287">
    <property type="term" value="F:NAD binding"/>
    <property type="evidence" value="ECO:0007669"/>
    <property type="project" value="InterPro"/>
</dbReference>
<dbReference type="InterPro" id="IPR050418">
    <property type="entry name" value="D-iso_2-hydroxyacid_DH_PdxB"/>
</dbReference>
<evidence type="ECO:0000259" key="5">
    <source>
        <dbReference type="Pfam" id="PF00389"/>
    </source>
</evidence>
<dbReference type="STRING" id="84521.SAMN04487994_103120"/>
<evidence type="ECO:0000256" key="4">
    <source>
        <dbReference type="RuleBase" id="RU003719"/>
    </source>
</evidence>
<dbReference type="AlphaFoldDB" id="A0A2N6SQ10"/>
<keyword evidence="8" id="KW-1185">Reference proteome</keyword>
<dbReference type="Proteomes" id="UP000235682">
    <property type="component" value="Unassembled WGS sequence"/>
</dbReference>
<dbReference type="PANTHER" id="PTHR43761:SF1">
    <property type="entry name" value="D-ISOMER SPECIFIC 2-HYDROXYACID DEHYDROGENASE CATALYTIC DOMAIN-CONTAINING PROTEIN-RELATED"/>
    <property type="match status" value="1"/>
</dbReference>
<protein>
    <submittedName>
        <fullName evidence="7">Hydroxyacid dehydrogenase</fullName>
    </submittedName>
</protein>
<evidence type="ECO:0000313" key="8">
    <source>
        <dbReference type="Proteomes" id="UP000235682"/>
    </source>
</evidence>
<accession>A0A2N6SQ10</accession>
<reference evidence="7 8" key="1">
    <citation type="submission" date="2017-09" db="EMBL/GenBank/DDBJ databases">
        <title>Bacterial strain isolated from the female urinary microbiota.</title>
        <authorList>
            <person name="Thomas-White K."/>
            <person name="Kumar N."/>
            <person name="Forster S."/>
            <person name="Putonti C."/>
            <person name="Lawley T."/>
            <person name="Wolfe A.J."/>
        </authorList>
    </citation>
    <scope>NUCLEOTIDE SEQUENCE [LARGE SCALE GENOMIC DNA]</scope>
    <source>
        <strain evidence="7 8">UMB0852</strain>
    </source>
</reference>
<keyword evidence="3" id="KW-0520">NAD</keyword>
<sequence>MLVKLLEPLNVSKETIDKLAQPIIDAGHEFVYYDTKTTDVEELKERSKDADVIMIANNPYPTEVIDSNDNLKYINVAFTGFDHVGLDEAKNKDDILMSNAAGYANNAVAELALGLTLDVYRQITQGDEDIRKADDFPGVFQGREIKGKTVAIVGLGKIGMMTAKLFDAFGANILAVDAYENDEAKAMGIEYVSLEEAAERADIISLHTPLMESTRGLISKDILAKMKPSAILINTARGPVVDNAALAEALNNGDIAGAGLDVFDMEPPIPADYPLLSAKNAVLTPHVAFLTDESMEIRADIAFANTIAFLEGNPQNVVNR</sequence>
<comment type="caution">
    <text evidence="7">The sequence shown here is derived from an EMBL/GenBank/DDBJ whole genome shotgun (WGS) entry which is preliminary data.</text>
</comment>
<dbReference type="CDD" id="cd12161">
    <property type="entry name" value="GDH_like_1"/>
    <property type="match status" value="1"/>
</dbReference>
<feature type="domain" description="D-isomer specific 2-hydroxyacid dehydrogenase NAD-binding" evidence="6">
    <location>
        <begin position="114"/>
        <end position="288"/>
    </location>
</feature>
<dbReference type="RefSeq" id="WP_102227570.1">
    <property type="nucleotide sequence ID" value="NZ_PNFY01000009.1"/>
</dbReference>
<name>A0A2N6SQ10_9LACT</name>
<dbReference type="SUPFAM" id="SSF51735">
    <property type="entry name" value="NAD(P)-binding Rossmann-fold domains"/>
    <property type="match status" value="1"/>
</dbReference>
<dbReference type="SUPFAM" id="SSF52283">
    <property type="entry name" value="Formate/glycerate dehydrogenase catalytic domain-like"/>
    <property type="match status" value="1"/>
</dbReference>
<dbReference type="InterPro" id="IPR006139">
    <property type="entry name" value="D-isomer_2_OHA_DH_cat_dom"/>
</dbReference>
<dbReference type="GO" id="GO:0016616">
    <property type="term" value="F:oxidoreductase activity, acting on the CH-OH group of donors, NAD or NADP as acceptor"/>
    <property type="evidence" value="ECO:0007669"/>
    <property type="project" value="InterPro"/>
</dbReference>
<dbReference type="PANTHER" id="PTHR43761">
    <property type="entry name" value="D-ISOMER SPECIFIC 2-HYDROXYACID DEHYDROGENASE FAMILY PROTEIN (AFU_ORTHOLOGUE AFUA_1G13630)"/>
    <property type="match status" value="1"/>
</dbReference>
<feature type="domain" description="D-isomer specific 2-hydroxyacid dehydrogenase catalytic" evidence="5">
    <location>
        <begin position="16"/>
        <end position="319"/>
    </location>
</feature>
<evidence type="ECO:0000256" key="1">
    <source>
        <dbReference type="ARBA" id="ARBA00005854"/>
    </source>
</evidence>
<gene>
    <name evidence="7" type="ORF">CJ205_00200</name>
</gene>
<organism evidence="7 8">
    <name type="scientific">Dolosicoccus paucivorans</name>
    <dbReference type="NCBI Taxonomy" id="84521"/>
    <lineage>
        <taxon>Bacteria</taxon>
        <taxon>Bacillati</taxon>
        <taxon>Bacillota</taxon>
        <taxon>Bacilli</taxon>
        <taxon>Lactobacillales</taxon>
        <taxon>Aerococcaceae</taxon>
        <taxon>Dolosicoccus</taxon>
    </lineage>
</organism>
<dbReference type="EMBL" id="PNHE01000001">
    <property type="protein sequence ID" value="PMC59163.1"/>
    <property type="molecule type" value="Genomic_DNA"/>
</dbReference>
<dbReference type="InterPro" id="IPR036291">
    <property type="entry name" value="NAD(P)-bd_dom_sf"/>
</dbReference>
<evidence type="ECO:0000313" key="7">
    <source>
        <dbReference type="EMBL" id="PMC59163.1"/>
    </source>
</evidence>
<dbReference type="OrthoDB" id="9805416at2"/>
<proteinExistence type="inferred from homology"/>
<dbReference type="Pfam" id="PF00389">
    <property type="entry name" value="2-Hacid_dh"/>
    <property type="match status" value="1"/>
</dbReference>
<keyword evidence="2 4" id="KW-0560">Oxidoreductase</keyword>
<evidence type="ECO:0000256" key="2">
    <source>
        <dbReference type="ARBA" id="ARBA00023002"/>
    </source>
</evidence>
<dbReference type="Pfam" id="PF02826">
    <property type="entry name" value="2-Hacid_dh_C"/>
    <property type="match status" value="1"/>
</dbReference>
<comment type="similarity">
    <text evidence="1 4">Belongs to the D-isomer specific 2-hydroxyacid dehydrogenase family.</text>
</comment>
<dbReference type="FunFam" id="3.40.50.720:FF:000203">
    <property type="entry name" value="D-3-phosphoglycerate dehydrogenase (SerA)"/>
    <property type="match status" value="1"/>
</dbReference>
<dbReference type="InterPro" id="IPR006140">
    <property type="entry name" value="D-isomer_DH_NAD-bd"/>
</dbReference>